<keyword evidence="2" id="KW-1185">Reference proteome</keyword>
<proteinExistence type="predicted"/>
<name>A0A8C9GPK6_9PRIM</name>
<evidence type="ECO:0000313" key="2">
    <source>
        <dbReference type="Proteomes" id="UP000694416"/>
    </source>
</evidence>
<organism evidence="1 2">
    <name type="scientific">Piliocolobus tephrosceles</name>
    <name type="common">Ugandan red Colobus</name>
    <dbReference type="NCBI Taxonomy" id="591936"/>
    <lineage>
        <taxon>Eukaryota</taxon>
        <taxon>Metazoa</taxon>
        <taxon>Chordata</taxon>
        <taxon>Craniata</taxon>
        <taxon>Vertebrata</taxon>
        <taxon>Euteleostomi</taxon>
        <taxon>Mammalia</taxon>
        <taxon>Eutheria</taxon>
        <taxon>Euarchontoglires</taxon>
        <taxon>Primates</taxon>
        <taxon>Haplorrhini</taxon>
        <taxon>Catarrhini</taxon>
        <taxon>Cercopithecidae</taxon>
        <taxon>Colobinae</taxon>
        <taxon>Piliocolobus</taxon>
    </lineage>
</organism>
<reference evidence="1" key="2">
    <citation type="submission" date="2025-09" db="UniProtKB">
        <authorList>
            <consortium name="Ensembl"/>
        </authorList>
    </citation>
    <scope>IDENTIFICATION</scope>
</reference>
<dbReference type="AlphaFoldDB" id="A0A8C9GPK6"/>
<dbReference type="Ensembl" id="ENSPTET00000011658.1">
    <property type="protein sequence ID" value="ENSPTEP00000007652.1"/>
    <property type="gene ID" value="ENSPTEG00000008705.1"/>
</dbReference>
<evidence type="ECO:0000313" key="1">
    <source>
        <dbReference type="Ensembl" id="ENSPTEP00000007652.1"/>
    </source>
</evidence>
<sequence length="94" mass="10784">MYLKYSHFCYFLFLSSELFQFSVLHAFNSVLLQRQFSTVNVPAPHSIWSCCPENTLQVAQTCYFAWLVTHMLSCFAAQPPPSEANLGQPTWDSI</sequence>
<accession>A0A8C9GPK6</accession>
<reference evidence="1" key="1">
    <citation type="submission" date="2025-08" db="UniProtKB">
        <authorList>
            <consortium name="Ensembl"/>
        </authorList>
    </citation>
    <scope>IDENTIFICATION</scope>
</reference>
<dbReference type="Proteomes" id="UP000694416">
    <property type="component" value="Unplaced"/>
</dbReference>
<protein>
    <submittedName>
        <fullName evidence="1">Uncharacterized protein</fullName>
    </submittedName>
</protein>